<accession>A0A1T4ZXB5</accession>
<dbReference type="Proteomes" id="UP000189981">
    <property type="component" value="Unassembled WGS sequence"/>
</dbReference>
<organism evidence="1 2">
    <name type="scientific">Daejeonella lutea</name>
    <dbReference type="NCBI Taxonomy" id="572036"/>
    <lineage>
        <taxon>Bacteria</taxon>
        <taxon>Pseudomonadati</taxon>
        <taxon>Bacteroidota</taxon>
        <taxon>Sphingobacteriia</taxon>
        <taxon>Sphingobacteriales</taxon>
        <taxon>Sphingobacteriaceae</taxon>
        <taxon>Daejeonella</taxon>
    </lineage>
</organism>
<gene>
    <name evidence="1" type="ORF">SAMN05661099_0055</name>
</gene>
<reference evidence="2" key="1">
    <citation type="submission" date="2017-02" db="EMBL/GenBank/DDBJ databases">
        <authorList>
            <person name="Varghese N."/>
            <person name="Submissions S."/>
        </authorList>
    </citation>
    <scope>NUCLEOTIDE SEQUENCE [LARGE SCALE GENOMIC DNA]</scope>
    <source>
        <strain evidence="2">DSM 22385</strain>
    </source>
</reference>
<name>A0A1T4ZXB5_9SPHI</name>
<evidence type="ECO:0008006" key="3">
    <source>
        <dbReference type="Google" id="ProtNLM"/>
    </source>
</evidence>
<dbReference type="OrthoDB" id="649238at2"/>
<protein>
    <recommendedName>
        <fullName evidence="3">MetA-pathway of phenol degradation</fullName>
    </recommendedName>
</protein>
<sequence>MQLSFAFLSLIPAEAQELFVATEPASNQPRNSVRVRLSNEGVAETDLKSRTSLGLMYGLNKNLMINANAYMADFYQRKQRIGGYSFYTKYRFLNIDNAQKHFRGAAFAHYSTVKFPIIHDEINLAGENNGLQGGLVFTQLLHKLALSGSVSYTKSLDKFTPGHEMLHDDAHNSIGYTFSTGYLVFPKEYTNYKQINTNLYVEFLGDSHTGSGRNFMDISPAIQFIFHSKVRLDLSKRQQLWGNMQRRFKNLYQVRVEYNLFNVL</sequence>
<evidence type="ECO:0000313" key="1">
    <source>
        <dbReference type="EMBL" id="SKB27451.1"/>
    </source>
</evidence>
<keyword evidence="2" id="KW-1185">Reference proteome</keyword>
<dbReference type="EMBL" id="FUYR01000001">
    <property type="protein sequence ID" value="SKB27451.1"/>
    <property type="molecule type" value="Genomic_DNA"/>
</dbReference>
<dbReference type="RefSeq" id="WP_079700573.1">
    <property type="nucleotide sequence ID" value="NZ_FUYR01000001.1"/>
</dbReference>
<evidence type="ECO:0000313" key="2">
    <source>
        <dbReference type="Proteomes" id="UP000189981"/>
    </source>
</evidence>
<proteinExistence type="predicted"/>
<dbReference type="AlphaFoldDB" id="A0A1T4ZXB5"/>